<dbReference type="EMBL" id="ML170401">
    <property type="protein sequence ID" value="TDL14045.1"/>
    <property type="molecule type" value="Genomic_DNA"/>
</dbReference>
<feature type="compositionally biased region" description="Low complexity" evidence="1">
    <location>
        <begin position="75"/>
        <end position="85"/>
    </location>
</feature>
<reference evidence="2 3" key="1">
    <citation type="submission" date="2018-06" db="EMBL/GenBank/DDBJ databases">
        <title>A transcriptomic atlas of mushroom development highlights an independent origin of complex multicellularity.</title>
        <authorList>
            <consortium name="DOE Joint Genome Institute"/>
            <person name="Krizsan K."/>
            <person name="Almasi E."/>
            <person name="Merenyi Z."/>
            <person name="Sahu N."/>
            <person name="Viragh M."/>
            <person name="Koszo T."/>
            <person name="Mondo S."/>
            <person name="Kiss B."/>
            <person name="Balint B."/>
            <person name="Kues U."/>
            <person name="Barry K."/>
            <person name="Hegedus J.C."/>
            <person name="Henrissat B."/>
            <person name="Johnson J."/>
            <person name="Lipzen A."/>
            <person name="Ohm R."/>
            <person name="Nagy I."/>
            <person name="Pangilinan J."/>
            <person name="Yan J."/>
            <person name="Xiong Y."/>
            <person name="Grigoriev I.V."/>
            <person name="Hibbett D.S."/>
            <person name="Nagy L.G."/>
        </authorList>
    </citation>
    <scope>NUCLEOTIDE SEQUENCE [LARGE SCALE GENOMIC DNA]</scope>
    <source>
        <strain evidence="2 3">SZMC22713</strain>
    </source>
</reference>
<dbReference type="AlphaFoldDB" id="A0A4Y7PFE8"/>
<name>A0A4Y7PFE8_9AGAM</name>
<protein>
    <submittedName>
        <fullName evidence="2">Uncharacterized protein</fullName>
    </submittedName>
</protein>
<organism evidence="2 3">
    <name type="scientific">Rickenella mellea</name>
    <dbReference type="NCBI Taxonomy" id="50990"/>
    <lineage>
        <taxon>Eukaryota</taxon>
        <taxon>Fungi</taxon>
        <taxon>Dikarya</taxon>
        <taxon>Basidiomycota</taxon>
        <taxon>Agaricomycotina</taxon>
        <taxon>Agaricomycetes</taxon>
        <taxon>Hymenochaetales</taxon>
        <taxon>Rickenellaceae</taxon>
        <taxon>Rickenella</taxon>
    </lineage>
</organism>
<feature type="non-terminal residue" evidence="2">
    <location>
        <position position="126"/>
    </location>
</feature>
<sequence>MTRVAPRTPAYPMDEQVAYGEILESVGQLEVSERTLEFIEQNCPRDDEPQTGSVPPLTRYFCSNEDCDATRDTTNDGGSDYGTGSSDEDDSDVASISTHSSMSPLEPAWIGWDGDLSGSVSFEYCG</sequence>
<evidence type="ECO:0000313" key="3">
    <source>
        <dbReference type="Proteomes" id="UP000294933"/>
    </source>
</evidence>
<dbReference type="VEuPathDB" id="FungiDB:BD410DRAFT_291440"/>
<feature type="region of interest" description="Disordered" evidence="1">
    <location>
        <begin position="66"/>
        <end position="112"/>
    </location>
</feature>
<gene>
    <name evidence="2" type="ORF">BD410DRAFT_291440</name>
</gene>
<proteinExistence type="predicted"/>
<feature type="compositionally biased region" description="Polar residues" evidence="1">
    <location>
        <begin position="94"/>
        <end position="103"/>
    </location>
</feature>
<accession>A0A4Y7PFE8</accession>
<keyword evidence="3" id="KW-1185">Reference proteome</keyword>
<evidence type="ECO:0000256" key="1">
    <source>
        <dbReference type="SAM" id="MobiDB-lite"/>
    </source>
</evidence>
<dbReference type="Proteomes" id="UP000294933">
    <property type="component" value="Unassembled WGS sequence"/>
</dbReference>
<evidence type="ECO:0000313" key="2">
    <source>
        <dbReference type="EMBL" id="TDL14045.1"/>
    </source>
</evidence>